<feature type="region of interest" description="Disordered" evidence="5">
    <location>
        <begin position="31"/>
        <end position="107"/>
    </location>
</feature>
<feature type="compositionally biased region" description="Basic and acidic residues" evidence="5">
    <location>
        <begin position="680"/>
        <end position="690"/>
    </location>
</feature>
<feature type="coiled-coil region" evidence="4">
    <location>
        <begin position="436"/>
        <end position="484"/>
    </location>
</feature>
<dbReference type="GO" id="GO:0005815">
    <property type="term" value="C:microtubule organizing center"/>
    <property type="evidence" value="ECO:0007669"/>
    <property type="project" value="UniProtKB-SubCell"/>
</dbReference>
<proteinExistence type="predicted"/>
<dbReference type="OMA" id="MRTDHAT"/>
<feature type="region of interest" description="Disordered" evidence="5">
    <location>
        <begin position="613"/>
        <end position="823"/>
    </location>
</feature>
<dbReference type="PANTHER" id="PTHR19336">
    <property type="entry name" value="UNCHARACTERIZED DUF1167"/>
    <property type="match status" value="1"/>
</dbReference>
<feature type="compositionally biased region" description="Basic and acidic residues" evidence="5">
    <location>
        <begin position="59"/>
        <end position="82"/>
    </location>
</feature>
<evidence type="ECO:0000313" key="9">
    <source>
        <dbReference type="Proteomes" id="UP000054270"/>
    </source>
</evidence>
<dbReference type="STRING" id="945553.A0A0D2PJF5"/>
<feature type="region of interest" description="Disordered" evidence="5">
    <location>
        <begin position="848"/>
        <end position="900"/>
    </location>
</feature>
<feature type="compositionally biased region" description="Polar residues" evidence="5">
    <location>
        <begin position="320"/>
        <end position="329"/>
    </location>
</feature>
<dbReference type="PANTHER" id="PTHR19336:SF9">
    <property type="entry name" value="SPINDLE POLE BODY PROTEIN PPC89"/>
    <property type="match status" value="1"/>
</dbReference>
<organism evidence="8 9">
    <name type="scientific">Hypholoma sublateritium (strain FD-334 SS-4)</name>
    <dbReference type="NCBI Taxonomy" id="945553"/>
    <lineage>
        <taxon>Eukaryota</taxon>
        <taxon>Fungi</taxon>
        <taxon>Dikarya</taxon>
        <taxon>Basidiomycota</taxon>
        <taxon>Agaricomycotina</taxon>
        <taxon>Agaricomycetes</taxon>
        <taxon>Agaricomycetidae</taxon>
        <taxon>Agaricales</taxon>
        <taxon>Agaricineae</taxon>
        <taxon>Strophariaceae</taxon>
        <taxon>Hypholoma</taxon>
    </lineage>
</organism>
<comment type="subcellular location">
    <subcellularLocation>
        <location evidence="1">Cytoplasm</location>
        <location evidence="1">Cytoskeleton</location>
        <location evidence="1">Microtubule organizing center</location>
    </subcellularLocation>
</comment>
<feature type="domain" description="PPC89 centrosome localisation" evidence="7">
    <location>
        <begin position="540"/>
        <end position="615"/>
    </location>
</feature>
<feature type="compositionally biased region" description="Low complexity" evidence="5">
    <location>
        <begin position="230"/>
        <end position="240"/>
    </location>
</feature>
<evidence type="ECO:0000256" key="5">
    <source>
        <dbReference type="SAM" id="MobiDB-lite"/>
    </source>
</evidence>
<feature type="domain" description="Cep57 centrosome microtubule-binding" evidence="6">
    <location>
        <begin position="925"/>
        <end position="995"/>
    </location>
</feature>
<dbReference type="InterPro" id="IPR024957">
    <property type="entry name" value="Cep57_MT-bd_dom"/>
</dbReference>
<evidence type="ECO:0000256" key="3">
    <source>
        <dbReference type="ARBA" id="ARBA00023212"/>
    </source>
</evidence>
<evidence type="ECO:0000256" key="2">
    <source>
        <dbReference type="ARBA" id="ARBA00022490"/>
    </source>
</evidence>
<evidence type="ECO:0000259" key="7">
    <source>
        <dbReference type="Pfam" id="PF14197"/>
    </source>
</evidence>
<evidence type="ECO:0000256" key="1">
    <source>
        <dbReference type="ARBA" id="ARBA00004267"/>
    </source>
</evidence>
<dbReference type="InterPro" id="IPR051756">
    <property type="entry name" value="Centrosomal_MT-associated"/>
</dbReference>
<dbReference type="GO" id="GO:0008017">
    <property type="term" value="F:microtubule binding"/>
    <property type="evidence" value="ECO:0007669"/>
    <property type="project" value="InterPro"/>
</dbReference>
<keyword evidence="2" id="KW-0963">Cytoplasm</keyword>
<name>A0A0D2PJF5_HYPSF</name>
<dbReference type="Proteomes" id="UP000054270">
    <property type="component" value="Unassembled WGS sequence"/>
</dbReference>
<accession>A0A0D2PJF5</accession>
<dbReference type="EMBL" id="KN817570">
    <property type="protein sequence ID" value="KJA20105.1"/>
    <property type="molecule type" value="Genomic_DNA"/>
</dbReference>
<feature type="compositionally biased region" description="Low complexity" evidence="5">
    <location>
        <begin position="784"/>
        <end position="801"/>
    </location>
</feature>
<protein>
    <recommendedName>
        <fullName evidence="10">Cep57 centrosome microtubule-binding domain-containing protein</fullName>
    </recommendedName>
</protein>
<dbReference type="OrthoDB" id="76453at2759"/>
<feature type="compositionally biased region" description="Polar residues" evidence="5">
    <location>
        <begin position="31"/>
        <end position="42"/>
    </location>
</feature>
<feature type="region of interest" description="Disordered" evidence="5">
    <location>
        <begin position="214"/>
        <end position="330"/>
    </location>
</feature>
<keyword evidence="4" id="KW-0175">Coiled coil</keyword>
<gene>
    <name evidence="8" type="ORF">HYPSUDRAFT_189073</name>
</gene>
<keyword evidence="3" id="KW-0206">Cytoskeleton</keyword>
<evidence type="ECO:0000313" key="8">
    <source>
        <dbReference type="EMBL" id="KJA20105.1"/>
    </source>
</evidence>
<dbReference type="Pfam" id="PF06657">
    <property type="entry name" value="Cep57_MT_bd"/>
    <property type="match status" value="1"/>
</dbReference>
<feature type="compositionally biased region" description="Acidic residues" evidence="5">
    <location>
        <begin position="636"/>
        <end position="657"/>
    </location>
</feature>
<sequence>MKRHSTGSAFDISIRGDELEAHRIQLEHNLQNTELSFRLSSTSDDDNYDPRQQRQQQRNYEKNDYQHHHRQDSSLEYPRHISEPSIPDFPSFAHRSRDHFGDEEHSHIRGWSYRTADDEEGISPYGGETMSTAAHHASALTLTAGLGGGRAARRDPSLSGAEYDPERPLHAMIAGVNSKHSLFDRTKNTTMGMSYDPLVVDNTAELDRILESGHAVPPAGRATVRPPSPFSTASASTSDSGARHPLSPASRPKLADHLRHVSFSPKRPRNPTPSAHPATSPLTRAPRQLPEADPNESMYAHSNAPTPRAARQPEVRLQPATPSGTSSKFTRMVRGINKELEGAQQQLNRQSAASSARPAPAPVERNPFHDSPAEPPRNPSARKPSAMKDPNASSNTTRGRIHLPDVTGLTAAVESPARPGTQYYKYATNGRARESEARLLQTLSAVQGQLHELEEENGISRRRVRELEFELEECKREVARERTRLFEREEMSNRHQERSTAGGRGGKASGKGKAKDVVQDMDDAQLHARYKDAVDEKKALEALITSLRTHLTRLTSELASHQELLTSLRHLRDADAQELRAHSGEILHLREEVQRLAGEVEVLRGVVEEGLKERRASREMSRIEIPEEERGMSRDLDDDEEEEEEEEEEEDGEELGPTDESAHSLVSNDEPEPFDPVSIESERAADRTMRTDFATLGESTNSQPARMRRVDADELNDITAELEERRANLSGGALRPHSRSPPPAPRNHRATVDDTQDIDAPAPPVRPATNANASMHTHAHTQARTHPAPSTSRPSAPTPTHASRRLPPAEPETPFPQIRGAQLERLFFSAPEHNARTCTVCFRRRDREQARGGGLSPGGWSRPEPTRAARRSEEGGQAPPSDEGYEGSEGERPGSAMDRGRQVQIEALYNGDARQWRMTAKKHGLPPQTVVARVIRELEDDFTHYKSIYVELADQYKVMDAASNVHRRNTLAKHLREVVDILEQKGDQIASLYDLLQFKDKPVAESVVPDRNPASGPR</sequence>
<keyword evidence="9" id="KW-1185">Reference proteome</keyword>
<evidence type="ECO:0000259" key="6">
    <source>
        <dbReference type="Pfam" id="PF06657"/>
    </source>
</evidence>
<evidence type="ECO:0008006" key="10">
    <source>
        <dbReference type="Google" id="ProtNLM"/>
    </source>
</evidence>
<feature type="region of interest" description="Disordered" evidence="5">
    <location>
        <begin position="487"/>
        <end position="515"/>
    </location>
</feature>
<evidence type="ECO:0000256" key="4">
    <source>
        <dbReference type="SAM" id="Coils"/>
    </source>
</evidence>
<dbReference type="AlphaFoldDB" id="A0A0D2PJF5"/>
<feature type="compositionally biased region" description="Basic and acidic residues" evidence="5">
    <location>
        <begin position="487"/>
        <end position="498"/>
    </location>
</feature>
<feature type="region of interest" description="Disordered" evidence="5">
    <location>
        <begin position="344"/>
        <end position="414"/>
    </location>
</feature>
<feature type="compositionally biased region" description="Basic and acidic residues" evidence="5">
    <location>
        <begin position="864"/>
        <end position="874"/>
    </location>
</feature>
<feature type="compositionally biased region" description="Basic and acidic residues" evidence="5">
    <location>
        <begin position="98"/>
        <end position="107"/>
    </location>
</feature>
<dbReference type="InterPro" id="IPR025925">
    <property type="entry name" value="PPC89_CLD"/>
</dbReference>
<feature type="compositionally biased region" description="Basic and acidic residues" evidence="5">
    <location>
        <begin position="613"/>
        <end position="635"/>
    </location>
</feature>
<reference evidence="9" key="1">
    <citation type="submission" date="2014-04" db="EMBL/GenBank/DDBJ databases">
        <title>Evolutionary Origins and Diversification of the Mycorrhizal Mutualists.</title>
        <authorList>
            <consortium name="DOE Joint Genome Institute"/>
            <consortium name="Mycorrhizal Genomics Consortium"/>
            <person name="Kohler A."/>
            <person name="Kuo A."/>
            <person name="Nagy L.G."/>
            <person name="Floudas D."/>
            <person name="Copeland A."/>
            <person name="Barry K.W."/>
            <person name="Cichocki N."/>
            <person name="Veneault-Fourrey C."/>
            <person name="LaButti K."/>
            <person name="Lindquist E.A."/>
            <person name="Lipzen A."/>
            <person name="Lundell T."/>
            <person name="Morin E."/>
            <person name="Murat C."/>
            <person name="Riley R."/>
            <person name="Ohm R."/>
            <person name="Sun H."/>
            <person name="Tunlid A."/>
            <person name="Henrissat B."/>
            <person name="Grigoriev I.V."/>
            <person name="Hibbett D.S."/>
            <person name="Martin F."/>
        </authorList>
    </citation>
    <scope>NUCLEOTIDE SEQUENCE [LARGE SCALE GENOMIC DNA]</scope>
    <source>
        <strain evidence="9">FD-334 SS-4</strain>
    </source>
</reference>
<dbReference type="Pfam" id="PF14197">
    <property type="entry name" value="Cep57_CLD_2"/>
    <property type="match status" value="1"/>
</dbReference>